<dbReference type="PROSITE" id="PS00216">
    <property type="entry name" value="SUGAR_TRANSPORT_1"/>
    <property type="match status" value="1"/>
</dbReference>
<feature type="transmembrane region" description="Helical" evidence="8">
    <location>
        <begin position="46"/>
        <end position="67"/>
    </location>
</feature>
<protein>
    <submittedName>
        <fullName evidence="10">Sugar porter (SP) family MFS transporter</fullName>
    </submittedName>
</protein>
<feature type="transmembrane region" description="Helical" evidence="8">
    <location>
        <begin position="103"/>
        <end position="125"/>
    </location>
</feature>
<evidence type="ECO:0000256" key="5">
    <source>
        <dbReference type="ARBA" id="ARBA00022989"/>
    </source>
</evidence>
<accession>A0A315Z8L9</accession>
<evidence type="ECO:0000256" key="3">
    <source>
        <dbReference type="ARBA" id="ARBA00022448"/>
    </source>
</evidence>
<evidence type="ECO:0000256" key="2">
    <source>
        <dbReference type="ARBA" id="ARBA00010992"/>
    </source>
</evidence>
<evidence type="ECO:0000256" key="1">
    <source>
        <dbReference type="ARBA" id="ARBA00004141"/>
    </source>
</evidence>
<dbReference type="SUPFAM" id="SSF103473">
    <property type="entry name" value="MFS general substrate transporter"/>
    <property type="match status" value="1"/>
</dbReference>
<feature type="transmembrane region" description="Helical" evidence="8">
    <location>
        <begin position="137"/>
        <end position="160"/>
    </location>
</feature>
<keyword evidence="6 8" id="KW-0472">Membrane</keyword>
<keyword evidence="5 8" id="KW-1133">Transmembrane helix</keyword>
<dbReference type="PRINTS" id="PR00171">
    <property type="entry name" value="SUGRTRNSPORT"/>
</dbReference>
<sequence length="591" mass="65310">MKKRAYYSVLVALIVSIGGFLLGFDGTVNSGAVPFYKNTFDIADQPFLIGLSTGVIILGGFFGNLTAGFLNDKWGRRPSLFFTSFLFMAGALGTALAPNILLFIFFKLIAGYGVGIAILTAPVYISEIAPPDQRGRLVTFNQLNIVLGLTIAYFSNYYILQWVDDPELNWRWMLGVGFFPAVAYFGLLFFIPESPRWLIKKGYDQKAKTILEKIGGPALAEEEYDCIKKSIEDDENRKEGGLSEFFSKKMKLVLLIGFGIAFFQQVSGINAVLYYAPMIFQSTGGGQDAAFLQSIVVGLVFVGMTIISMFLIDRLGRKPLLVIGTSVMSISLLIASFGFYKATYTLNEESIMTIEYDLRSNIENAEKGISPIEKASLYAEVDLLVNTLKSIEDIEFDGELVFFNNIKSKLLSRGNKLKHHEGEAFYREIHHYMMDGMKQDAAIEKAVLSKYNSSYKSMILNKSISINDVLVLVGILGFIAGFSISLGPVTWAMLPEILPNRLRALGISIFGALNGITSFSVATMFPMELELLGASTTFLVFAIFMIICLIFSLTVVVETKGKSLEQVEKELIGEVVTSADEVVEEKIIIGH</sequence>
<dbReference type="Pfam" id="PF00083">
    <property type="entry name" value="Sugar_tr"/>
    <property type="match status" value="2"/>
</dbReference>
<gene>
    <name evidence="10" type="ORF">BC781_103165</name>
</gene>
<dbReference type="InterPro" id="IPR020846">
    <property type="entry name" value="MFS_dom"/>
</dbReference>
<keyword evidence="11" id="KW-1185">Reference proteome</keyword>
<evidence type="ECO:0000313" key="10">
    <source>
        <dbReference type="EMBL" id="PWJ41915.1"/>
    </source>
</evidence>
<comment type="similarity">
    <text evidence="2 7">Belongs to the major facilitator superfamily. Sugar transporter (TC 2.A.1.1) family.</text>
</comment>
<evidence type="ECO:0000256" key="6">
    <source>
        <dbReference type="ARBA" id="ARBA00023136"/>
    </source>
</evidence>
<dbReference type="InterPro" id="IPR003663">
    <property type="entry name" value="Sugar/inositol_transpt"/>
</dbReference>
<keyword evidence="3 7" id="KW-0813">Transport</keyword>
<dbReference type="InterPro" id="IPR005828">
    <property type="entry name" value="MFS_sugar_transport-like"/>
</dbReference>
<feature type="transmembrane region" description="Helical" evidence="8">
    <location>
        <begin position="252"/>
        <end position="277"/>
    </location>
</feature>
<dbReference type="InterPro" id="IPR005829">
    <property type="entry name" value="Sugar_transporter_CS"/>
</dbReference>
<dbReference type="NCBIfam" id="TIGR00879">
    <property type="entry name" value="SP"/>
    <property type="match status" value="1"/>
</dbReference>
<organism evidence="10 11">
    <name type="scientific">Sediminitomix flava</name>
    <dbReference type="NCBI Taxonomy" id="379075"/>
    <lineage>
        <taxon>Bacteria</taxon>
        <taxon>Pseudomonadati</taxon>
        <taxon>Bacteroidota</taxon>
        <taxon>Cytophagia</taxon>
        <taxon>Cytophagales</taxon>
        <taxon>Flammeovirgaceae</taxon>
        <taxon>Sediminitomix</taxon>
    </lineage>
</organism>
<name>A0A315Z8L9_SEDFL</name>
<feature type="transmembrane region" description="Helical" evidence="8">
    <location>
        <begin position="469"/>
        <end position="492"/>
    </location>
</feature>
<comment type="caution">
    <text evidence="10">The sequence shown here is derived from an EMBL/GenBank/DDBJ whole genome shotgun (WGS) entry which is preliminary data.</text>
</comment>
<dbReference type="PANTHER" id="PTHR48020:SF12">
    <property type="entry name" value="PROTON MYO-INOSITOL COTRANSPORTER"/>
    <property type="match status" value="1"/>
</dbReference>
<evidence type="ECO:0000256" key="8">
    <source>
        <dbReference type="SAM" id="Phobius"/>
    </source>
</evidence>
<feature type="transmembrane region" description="Helical" evidence="8">
    <location>
        <begin position="79"/>
        <end position="97"/>
    </location>
</feature>
<dbReference type="PANTHER" id="PTHR48020">
    <property type="entry name" value="PROTON MYO-INOSITOL COTRANSPORTER"/>
    <property type="match status" value="1"/>
</dbReference>
<feature type="transmembrane region" description="Helical" evidence="8">
    <location>
        <begin position="319"/>
        <end position="340"/>
    </location>
</feature>
<feature type="transmembrane region" description="Helical" evidence="8">
    <location>
        <begin position="289"/>
        <end position="312"/>
    </location>
</feature>
<dbReference type="EMBL" id="QGDO01000003">
    <property type="protein sequence ID" value="PWJ41915.1"/>
    <property type="molecule type" value="Genomic_DNA"/>
</dbReference>
<dbReference type="InterPro" id="IPR050814">
    <property type="entry name" value="Myo-inositol_Transporter"/>
</dbReference>
<dbReference type="RefSeq" id="WP_109618370.1">
    <property type="nucleotide sequence ID" value="NZ_QGDO01000003.1"/>
</dbReference>
<dbReference type="GO" id="GO:0016020">
    <property type="term" value="C:membrane"/>
    <property type="evidence" value="ECO:0007669"/>
    <property type="project" value="UniProtKB-SubCell"/>
</dbReference>
<dbReference type="PROSITE" id="PS50850">
    <property type="entry name" value="MFS"/>
    <property type="match status" value="1"/>
</dbReference>
<feature type="transmembrane region" description="Helical" evidence="8">
    <location>
        <begin position="504"/>
        <end position="525"/>
    </location>
</feature>
<dbReference type="AlphaFoldDB" id="A0A315Z8L9"/>
<evidence type="ECO:0000259" key="9">
    <source>
        <dbReference type="PROSITE" id="PS50850"/>
    </source>
</evidence>
<proteinExistence type="inferred from homology"/>
<feature type="transmembrane region" description="Helical" evidence="8">
    <location>
        <begin position="531"/>
        <end position="557"/>
    </location>
</feature>
<reference evidence="10 11" key="1">
    <citation type="submission" date="2018-03" db="EMBL/GenBank/DDBJ databases">
        <title>Genomic Encyclopedia of Archaeal and Bacterial Type Strains, Phase II (KMG-II): from individual species to whole genera.</title>
        <authorList>
            <person name="Goeker M."/>
        </authorList>
    </citation>
    <scope>NUCLEOTIDE SEQUENCE [LARGE SCALE GENOMIC DNA]</scope>
    <source>
        <strain evidence="10 11">DSM 28229</strain>
    </source>
</reference>
<evidence type="ECO:0000313" key="11">
    <source>
        <dbReference type="Proteomes" id="UP000245535"/>
    </source>
</evidence>
<keyword evidence="4 8" id="KW-0812">Transmembrane</keyword>
<feature type="transmembrane region" description="Helical" evidence="8">
    <location>
        <begin position="172"/>
        <end position="191"/>
    </location>
</feature>
<dbReference type="GO" id="GO:0022857">
    <property type="term" value="F:transmembrane transporter activity"/>
    <property type="evidence" value="ECO:0007669"/>
    <property type="project" value="InterPro"/>
</dbReference>
<evidence type="ECO:0000256" key="7">
    <source>
        <dbReference type="RuleBase" id="RU003346"/>
    </source>
</evidence>
<dbReference type="Gene3D" id="1.20.1250.20">
    <property type="entry name" value="MFS general substrate transporter like domains"/>
    <property type="match status" value="2"/>
</dbReference>
<evidence type="ECO:0000256" key="4">
    <source>
        <dbReference type="ARBA" id="ARBA00022692"/>
    </source>
</evidence>
<dbReference type="Proteomes" id="UP000245535">
    <property type="component" value="Unassembled WGS sequence"/>
</dbReference>
<dbReference type="OrthoDB" id="9783823at2"/>
<dbReference type="InterPro" id="IPR036259">
    <property type="entry name" value="MFS_trans_sf"/>
</dbReference>
<feature type="domain" description="Major facilitator superfamily (MFS) profile" evidence="9">
    <location>
        <begin position="11"/>
        <end position="560"/>
    </location>
</feature>
<comment type="subcellular location">
    <subcellularLocation>
        <location evidence="1">Membrane</location>
        <topology evidence="1">Multi-pass membrane protein</topology>
    </subcellularLocation>
</comment>